<dbReference type="InterPro" id="IPR000998">
    <property type="entry name" value="MAM_dom"/>
</dbReference>
<evidence type="ECO:0000313" key="2">
    <source>
        <dbReference type="Proteomes" id="UP000050640"/>
    </source>
</evidence>
<dbReference type="Proteomes" id="UP000050640">
    <property type="component" value="Unplaced"/>
</dbReference>
<evidence type="ECO:0000259" key="1">
    <source>
        <dbReference type="Pfam" id="PF00629"/>
    </source>
</evidence>
<dbReference type="AlphaFoldDB" id="A0A0R3S2U7"/>
<dbReference type="GO" id="GO:0016020">
    <property type="term" value="C:membrane"/>
    <property type="evidence" value="ECO:0007669"/>
    <property type="project" value="InterPro"/>
</dbReference>
<feature type="domain" description="MAM" evidence="1">
    <location>
        <begin position="111"/>
        <end position="241"/>
    </location>
</feature>
<dbReference type="InterPro" id="IPR013320">
    <property type="entry name" value="ConA-like_dom_sf"/>
</dbReference>
<dbReference type="Pfam" id="PF00629">
    <property type="entry name" value="MAM"/>
    <property type="match status" value="1"/>
</dbReference>
<dbReference type="WBParaSite" id="EEL_0000905801-mRNA-1">
    <property type="protein sequence ID" value="EEL_0000905801-mRNA-1"/>
    <property type="gene ID" value="EEL_0000905801"/>
</dbReference>
<protein>
    <submittedName>
        <fullName evidence="3">MAM domain-containing protein</fullName>
    </submittedName>
</protein>
<dbReference type="SUPFAM" id="SSF49899">
    <property type="entry name" value="Concanavalin A-like lectins/glucanases"/>
    <property type="match status" value="1"/>
</dbReference>
<accession>A0A0R3S2U7</accession>
<reference evidence="3" key="1">
    <citation type="submission" date="2016-04" db="UniProtKB">
        <authorList>
            <consortium name="WormBaseParasite"/>
        </authorList>
    </citation>
    <scope>IDENTIFICATION</scope>
</reference>
<organism evidence="2 3">
    <name type="scientific">Elaeophora elaphi</name>
    <dbReference type="NCBI Taxonomy" id="1147741"/>
    <lineage>
        <taxon>Eukaryota</taxon>
        <taxon>Metazoa</taxon>
        <taxon>Ecdysozoa</taxon>
        <taxon>Nematoda</taxon>
        <taxon>Chromadorea</taxon>
        <taxon>Rhabditida</taxon>
        <taxon>Spirurina</taxon>
        <taxon>Spiruromorpha</taxon>
        <taxon>Filarioidea</taxon>
        <taxon>Onchocercidae</taxon>
        <taxon>Elaeophora</taxon>
    </lineage>
</organism>
<name>A0A0R3S2U7_9BILA</name>
<dbReference type="Gene3D" id="2.60.120.200">
    <property type="match status" value="1"/>
</dbReference>
<evidence type="ECO:0000313" key="3">
    <source>
        <dbReference type="WBParaSite" id="EEL_0000905801-mRNA-1"/>
    </source>
</evidence>
<sequence length="254" mass="28592">MNSSPSNWQIKKKLIDLLGNFLDVNGIDSMNKSLISSLTSGHRKRLFPLYTSSASRKSASKLTLGRIDSQLISPCSLTDCSFDAVNMCNYKSDDQLQDDEDLLLDLPSHSILKKWKLSNHKVANSLTGIMHDVSGDGWFAYAGETNNPAAVFLMRTSKATNILEESRVSFHVHMAGKYGRLRVCLDSLHKCPFERTGQELSVQTRKWTNFHINISRGFHTIYFVVDKLKKNYVIGLDNIQLLIKHAEVSAPCVR</sequence>
<keyword evidence="2" id="KW-1185">Reference proteome</keyword>
<proteinExistence type="predicted"/>